<dbReference type="Gene3D" id="2.60.120.1440">
    <property type="match status" value="1"/>
</dbReference>
<organism evidence="4 5">
    <name type="scientific">Sphingobacterium tabacisoli</name>
    <dbReference type="NCBI Taxonomy" id="2044855"/>
    <lineage>
        <taxon>Bacteria</taxon>
        <taxon>Pseudomonadati</taxon>
        <taxon>Bacteroidota</taxon>
        <taxon>Sphingobacteriia</taxon>
        <taxon>Sphingobacteriales</taxon>
        <taxon>Sphingobacteriaceae</taxon>
        <taxon>Sphingobacterium</taxon>
    </lineage>
</organism>
<reference evidence="5" key="1">
    <citation type="journal article" date="2019" name="Int. J. Syst. Evol. Microbiol.">
        <title>The Global Catalogue of Microorganisms (GCM) 10K type strain sequencing project: providing services to taxonomists for standard genome sequencing and annotation.</title>
        <authorList>
            <consortium name="The Broad Institute Genomics Platform"/>
            <consortium name="The Broad Institute Genome Sequencing Center for Infectious Disease"/>
            <person name="Wu L."/>
            <person name="Ma J."/>
        </authorList>
    </citation>
    <scope>NUCLEOTIDE SEQUENCE [LARGE SCALE GENOMIC DNA]</scope>
    <source>
        <strain evidence="5">KCTC 52298</strain>
    </source>
</reference>
<name>A0ABW5KZT6_9SPHI</name>
<evidence type="ECO:0000259" key="2">
    <source>
        <dbReference type="Pfam" id="PF04773"/>
    </source>
</evidence>
<accession>A0ABW5KZT6</accession>
<dbReference type="InterPro" id="IPR006860">
    <property type="entry name" value="FecR"/>
</dbReference>
<evidence type="ECO:0000313" key="5">
    <source>
        <dbReference type="Proteomes" id="UP001597440"/>
    </source>
</evidence>
<evidence type="ECO:0000259" key="3">
    <source>
        <dbReference type="Pfam" id="PF16344"/>
    </source>
</evidence>
<gene>
    <name evidence="4" type="ORF">ACFSQW_04170</name>
</gene>
<dbReference type="PANTHER" id="PTHR30273:SF2">
    <property type="entry name" value="PROTEIN FECR"/>
    <property type="match status" value="1"/>
</dbReference>
<comment type="caution">
    <text evidence="4">The sequence shown here is derived from an EMBL/GenBank/DDBJ whole genome shotgun (WGS) entry which is preliminary data.</text>
</comment>
<protein>
    <submittedName>
        <fullName evidence="4">FecR family protein</fullName>
    </submittedName>
</protein>
<evidence type="ECO:0000256" key="1">
    <source>
        <dbReference type="SAM" id="Phobius"/>
    </source>
</evidence>
<proteinExistence type="predicted"/>
<evidence type="ECO:0000313" key="4">
    <source>
        <dbReference type="EMBL" id="MFD2553573.1"/>
    </source>
</evidence>
<dbReference type="Proteomes" id="UP001597440">
    <property type="component" value="Unassembled WGS sequence"/>
</dbReference>
<dbReference type="InterPro" id="IPR012373">
    <property type="entry name" value="Ferrdict_sens_TM"/>
</dbReference>
<dbReference type="RefSeq" id="WP_210355078.1">
    <property type="nucleotide sequence ID" value="NZ_JAEQMU010000004.1"/>
</dbReference>
<dbReference type="Pfam" id="PF04773">
    <property type="entry name" value="FecR"/>
    <property type="match status" value="1"/>
</dbReference>
<dbReference type="Pfam" id="PF16344">
    <property type="entry name" value="FecR_C"/>
    <property type="match status" value="1"/>
</dbReference>
<dbReference type="Gene3D" id="3.55.50.30">
    <property type="match status" value="1"/>
</dbReference>
<keyword evidence="1" id="KW-0472">Membrane</keyword>
<feature type="domain" description="FecR protein" evidence="2">
    <location>
        <begin position="178"/>
        <end position="277"/>
    </location>
</feature>
<sequence length="391" mass="44316">MYDTSEIARLIKRKIEGTITAEELIKFSELAEENPSIRSLLLIIEDDHTLLEDTAIYLNLSMEEEKVGRRNRLLDKTFAKIHKRSKIMLFRKAIPYVAAVLVLSLSTLYYYSLEQDKLDIVLIEDLAPGSNRASITLADGRVIELSQDQHGVVLNDQLQYEDGTLIQTMDNSEIVHATISTPKGGQYQITLSDGTKVWLNADSKLTYPSRFNGDNRLVELEGEAYFEVSTVAKKGKKAPFIVKTSFQQVEVLGTQFNLKAYPDDPGDTHTTLVEGIVSLHVADKTLPLFPGEQGVSNKQGISKRRVDVGPYIAWKDNQFVFEEIELREAIKILSRWYDFDFNIDNAVKPIHLYASINRSKSLKEVLNILESSGIKFRLERGGERNKLLIFN</sequence>
<keyword evidence="5" id="KW-1185">Reference proteome</keyword>
<dbReference type="InterPro" id="IPR032508">
    <property type="entry name" value="FecR_C"/>
</dbReference>
<keyword evidence="1" id="KW-1133">Transmembrane helix</keyword>
<keyword evidence="1" id="KW-0812">Transmembrane</keyword>
<feature type="domain" description="Protein FecR C-terminal" evidence="3">
    <location>
        <begin position="318"/>
        <end position="379"/>
    </location>
</feature>
<feature type="transmembrane region" description="Helical" evidence="1">
    <location>
        <begin position="93"/>
        <end position="111"/>
    </location>
</feature>
<dbReference type="EMBL" id="JBHULD010000004">
    <property type="protein sequence ID" value="MFD2553573.1"/>
    <property type="molecule type" value="Genomic_DNA"/>
</dbReference>
<dbReference type="PANTHER" id="PTHR30273">
    <property type="entry name" value="PERIPLASMIC SIGNAL SENSOR AND SIGMA FACTOR ACTIVATOR FECR-RELATED"/>
    <property type="match status" value="1"/>
</dbReference>